<reference evidence="2 3" key="1">
    <citation type="submission" date="2020-10" db="EMBL/GenBank/DDBJ databases">
        <title>The Coptis chinensis genome and diversification of protoberbering-type alkaloids.</title>
        <authorList>
            <person name="Wang B."/>
            <person name="Shu S."/>
            <person name="Song C."/>
            <person name="Liu Y."/>
        </authorList>
    </citation>
    <scope>NUCLEOTIDE SEQUENCE [LARGE SCALE GENOMIC DNA]</scope>
    <source>
        <strain evidence="2">HL-2020</strain>
        <tissue evidence="2">Leaf</tissue>
    </source>
</reference>
<dbReference type="Proteomes" id="UP000631114">
    <property type="component" value="Unassembled WGS sequence"/>
</dbReference>
<dbReference type="AlphaFoldDB" id="A0A835M3P5"/>
<dbReference type="Pfam" id="PF07734">
    <property type="entry name" value="FBA_1"/>
    <property type="match status" value="1"/>
</dbReference>
<protein>
    <recommendedName>
        <fullName evidence="1">F-box associated beta-propeller type 1 domain-containing protein</fullName>
    </recommendedName>
</protein>
<evidence type="ECO:0000313" key="2">
    <source>
        <dbReference type="EMBL" id="KAF9612849.1"/>
    </source>
</evidence>
<comment type="caution">
    <text evidence="2">The sequence shown here is derived from an EMBL/GenBank/DDBJ whole genome shotgun (WGS) entry which is preliminary data.</text>
</comment>
<dbReference type="InterPro" id="IPR017451">
    <property type="entry name" value="F-box-assoc_interact_dom"/>
</dbReference>
<dbReference type="EMBL" id="JADFTS010000003">
    <property type="protein sequence ID" value="KAF9612849.1"/>
    <property type="molecule type" value="Genomic_DNA"/>
</dbReference>
<dbReference type="NCBIfam" id="TIGR01640">
    <property type="entry name" value="F_box_assoc_1"/>
    <property type="match status" value="1"/>
</dbReference>
<dbReference type="OrthoDB" id="591557at2759"/>
<name>A0A835M3P5_9MAGN</name>
<gene>
    <name evidence="2" type="ORF">IFM89_004259</name>
</gene>
<dbReference type="InterPro" id="IPR006527">
    <property type="entry name" value="F-box-assoc_dom_typ1"/>
</dbReference>
<accession>A0A835M3P5</accession>
<evidence type="ECO:0000259" key="1">
    <source>
        <dbReference type="Pfam" id="PF07734"/>
    </source>
</evidence>
<evidence type="ECO:0000313" key="3">
    <source>
        <dbReference type="Proteomes" id="UP000631114"/>
    </source>
</evidence>
<keyword evidence="3" id="KW-1185">Reference proteome</keyword>
<proteinExistence type="predicted"/>
<feature type="domain" description="F-box associated beta-propeller type 1" evidence="1">
    <location>
        <begin position="16"/>
        <end position="143"/>
    </location>
</feature>
<organism evidence="2 3">
    <name type="scientific">Coptis chinensis</name>
    <dbReference type="NCBI Taxonomy" id="261450"/>
    <lineage>
        <taxon>Eukaryota</taxon>
        <taxon>Viridiplantae</taxon>
        <taxon>Streptophyta</taxon>
        <taxon>Embryophyta</taxon>
        <taxon>Tracheophyta</taxon>
        <taxon>Spermatophyta</taxon>
        <taxon>Magnoliopsida</taxon>
        <taxon>Ranunculales</taxon>
        <taxon>Ranunculaceae</taxon>
        <taxon>Coptidoideae</taxon>
        <taxon>Coptis</taxon>
    </lineage>
</organism>
<sequence length="150" mass="17285">MYACKTAGVSFDADYFKAYVYTLGTNAWRSIPSPYRMPSTGDVAAAHLNGALHRFKLSDQSRWKDTPQCFDIHSIISFNIRSEEFRQVALNFDYGVRLDCISYALGVLQGCLSVWRVNSIECYTEIWVMKDYGLEDSWTRLHTVRTVFCH</sequence>